<evidence type="ECO:0000256" key="8">
    <source>
        <dbReference type="SAM" id="Coils"/>
    </source>
</evidence>
<accession>A0A4P9X7G5</accession>
<dbReference type="Gene3D" id="1.25.40.10">
    <property type="entry name" value="Tetratricopeptide repeat domain"/>
    <property type="match status" value="3"/>
</dbReference>
<evidence type="ECO:0000256" key="4">
    <source>
        <dbReference type="ARBA" id="ARBA00022794"/>
    </source>
</evidence>
<keyword evidence="4" id="KW-0970">Cilium biogenesis/degradation</keyword>
<dbReference type="PANTHER" id="PTHR20931">
    <property type="entry name" value="TETRATRICOPEPTIDE REPEAT PROTEIN 30"/>
    <property type="match status" value="1"/>
</dbReference>
<name>A0A4P9X7G5_9FUNG</name>
<keyword evidence="7" id="KW-0966">Cell projection</keyword>
<dbReference type="PANTHER" id="PTHR20931:SF0">
    <property type="entry name" value="TETRATRICOPEPTIDE REPEAT PROTEIN 30"/>
    <property type="match status" value="1"/>
</dbReference>
<evidence type="ECO:0000256" key="7">
    <source>
        <dbReference type="ARBA" id="ARBA00023273"/>
    </source>
</evidence>
<dbReference type="SMART" id="SM00028">
    <property type="entry name" value="TPR"/>
    <property type="match status" value="4"/>
</dbReference>
<evidence type="ECO:0000256" key="2">
    <source>
        <dbReference type="ARBA" id="ARBA00009522"/>
    </source>
</evidence>
<feature type="compositionally biased region" description="Gly residues" evidence="9">
    <location>
        <begin position="729"/>
        <end position="741"/>
    </location>
</feature>
<organism evidence="10 11">
    <name type="scientific">Caulochytrium protostelioides</name>
    <dbReference type="NCBI Taxonomy" id="1555241"/>
    <lineage>
        <taxon>Eukaryota</taxon>
        <taxon>Fungi</taxon>
        <taxon>Fungi incertae sedis</taxon>
        <taxon>Chytridiomycota</taxon>
        <taxon>Chytridiomycota incertae sedis</taxon>
        <taxon>Chytridiomycetes</taxon>
        <taxon>Caulochytriales</taxon>
        <taxon>Caulochytriaceae</taxon>
        <taxon>Caulochytrium</taxon>
    </lineage>
</organism>
<sequence>MPPHTSYKPRDAATARPMTTAAGLRGHVAGVTSYGEGTYTQYIYSLVRDKKYAQVVKLLTSELSWTLNERASLSLLAFCQYELQDFVGAVETYQTLATQWPTVPEYQLYYAQTLVKTEQYPMAQKVCQRLADHPQFMRQVSQLQIIINYETDELEVCRHIINKTAPAATPTTPGTLPPPNPELLTNQACIAYKEGKYEESCQKYAEATKILGFQPALGFNTALCHYRLKQYVSALKCLTEVIERGIQAHPDLGVGTASQGGIVPSVGNSQTLHDSYLVECFNLKAAIEYQLKNKDAAKEALLDMPPRREDELDPVTLHNHALMNMDSDPNGGFEKLHFLLSDVPKLEETLENLLLLYVKYESYDAAADLLAQFTQPGMNVVSPFTRDMVEAAIAAHGGGSKEAAFKKLSELGAQQTDELKKLTRQIQDARAQYEDDQLKRLVTEYDVAIQRYVPILMAQSKIYWDMGNYAAVERLFRKSLDLLSDNETWRLNVAHVLFMQDNKYKECIEFYEPFVSKASGQLLEVPAIVLANLCVAYIITSQNELAEDIMREVETEELAAQQANPKQKHYHLCMINLVIGTLYCSKNNYEFGIGRIIRSMEPFDQKLGPDTWFYAKRCILALLEALSKQLLILPDETWTDVLHFLDECETHGRAMSATMDSAWSTSMTQLEASLGIAASCGFLAASSNHDVQAGKRRGSRAVGDGGDANVDDDDDDSGGDGGGREAVDGRGGGGAGSGRGGRGGDRDRAGHAGADGADDTDDPAAVAKATIAFQARMLKSLFLRLMG</sequence>
<dbReference type="Pfam" id="PF13174">
    <property type="entry name" value="TPR_6"/>
    <property type="match status" value="1"/>
</dbReference>
<protein>
    <recommendedName>
        <fullName evidence="12">TPR-like protein</fullName>
    </recommendedName>
</protein>
<keyword evidence="6" id="KW-0969">Cilium</keyword>
<keyword evidence="5" id="KW-0802">TPR repeat</keyword>
<dbReference type="FunFam" id="1.25.40.10:FF:000186">
    <property type="entry name" value="Tetratricopeptide repeat domain 30A"/>
    <property type="match status" value="1"/>
</dbReference>
<comment type="similarity">
    <text evidence="2">Belongs to the TTC30/dfy-1/fleer family.</text>
</comment>
<dbReference type="GO" id="GO:0042073">
    <property type="term" value="P:intraciliary transport"/>
    <property type="evidence" value="ECO:0007669"/>
    <property type="project" value="TreeGrafter"/>
</dbReference>
<dbReference type="GO" id="GO:0120170">
    <property type="term" value="F:intraciliary transport particle B binding"/>
    <property type="evidence" value="ECO:0007669"/>
    <property type="project" value="TreeGrafter"/>
</dbReference>
<evidence type="ECO:0000256" key="1">
    <source>
        <dbReference type="ARBA" id="ARBA00004138"/>
    </source>
</evidence>
<dbReference type="AlphaFoldDB" id="A0A4P9X7G5"/>
<keyword evidence="11" id="KW-1185">Reference proteome</keyword>
<keyword evidence="8" id="KW-0175">Coiled coil</keyword>
<evidence type="ECO:0000256" key="5">
    <source>
        <dbReference type="ARBA" id="ARBA00022803"/>
    </source>
</evidence>
<feature type="region of interest" description="Disordered" evidence="9">
    <location>
        <begin position="693"/>
        <end position="762"/>
    </location>
</feature>
<evidence type="ECO:0000256" key="6">
    <source>
        <dbReference type="ARBA" id="ARBA00023069"/>
    </source>
</evidence>
<dbReference type="OrthoDB" id="10249577at2759"/>
<comment type="subcellular location">
    <subcellularLocation>
        <location evidence="1">Cell projection</location>
        <location evidence="1">Cilium</location>
    </subcellularLocation>
</comment>
<dbReference type="InterPro" id="IPR019734">
    <property type="entry name" value="TPR_rpt"/>
</dbReference>
<feature type="compositionally biased region" description="Acidic residues" evidence="9">
    <location>
        <begin position="709"/>
        <end position="718"/>
    </location>
</feature>
<evidence type="ECO:0000313" key="11">
    <source>
        <dbReference type="Proteomes" id="UP000274922"/>
    </source>
</evidence>
<gene>
    <name evidence="10" type="ORF">CXG81DRAFT_18993</name>
</gene>
<proteinExistence type="inferred from homology"/>
<feature type="coiled-coil region" evidence="8">
    <location>
        <begin position="412"/>
        <end position="439"/>
    </location>
</feature>
<dbReference type="GO" id="GO:0005879">
    <property type="term" value="C:axonemal microtubule"/>
    <property type="evidence" value="ECO:0007669"/>
    <property type="project" value="TreeGrafter"/>
</dbReference>
<dbReference type="GO" id="GO:0030992">
    <property type="term" value="C:intraciliary transport particle B"/>
    <property type="evidence" value="ECO:0007669"/>
    <property type="project" value="TreeGrafter"/>
</dbReference>
<dbReference type="InterPro" id="IPR011990">
    <property type="entry name" value="TPR-like_helical_dom_sf"/>
</dbReference>
<evidence type="ECO:0008006" key="12">
    <source>
        <dbReference type="Google" id="ProtNLM"/>
    </source>
</evidence>
<evidence type="ECO:0000256" key="3">
    <source>
        <dbReference type="ARBA" id="ARBA00022737"/>
    </source>
</evidence>
<reference evidence="11" key="1">
    <citation type="journal article" date="2018" name="Nat. Microbiol.">
        <title>Leveraging single-cell genomics to expand the fungal tree of life.</title>
        <authorList>
            <person name="Ahrendt S.R."/>
            <person name="Quandt C.A."/>
            <person name="Ciobanu D."/>
            <person name="Clum A."/>
            <person name="Salamov A."/>
            <person name="Andreopoulos B."/>
            <person name="Cheng J.F."/>
            <person name="Woyke T."/>
            <person name="Pelin A."/>
            <person name="Henrissat B."/>
            <person name="Reynolds N.K."/>
            <person name="Benny G.L."/>
            <person name="Smith M.E."/>
            <person name="James T.Y."/>
            <person name="Grigoriev I.V."/>
        </authorList>
    </citation>
    <scope>NUCLEOTIDE SEQUENCE [LARGE SCALE GENOMIC DNA]</scope>
    <source>
        <strain evidence="11">ATCC 52028</strain>
    </source>
</reference>
<dbReference type="InterPro" id="IPR039941">
    <property type="entry name" value="TT30"/>
</dbReference>
<dbReference type="EMBL" id="ML014182">
    <property type="protein sequence ID" value="RKP01173.1"/>
    <property type="molecule type" value="Genomic_DNA"/>
</dbReference>
<keyword evidence="3" id="KW-0677">Repeat</keyword>
<dbReference type="SUPFAM" id="SSF48452">
    <property type="entry name" value="TPR-like"/>
    <property type="match status" value="3"/>
</dbReference>
<dbReference type="Proteomes" id="UP000274922">
    <property type="component" value="Unassembled WGS sequence"/>
</dbReference>
<dbReference type="STRING" id="1555241.A0A4P9X7G5"/>
<evidence type="ECO:0000256" key="9">
    <source>
        <dbReference type="SAM" id="MobiDB-lite"/>
    </source>
</evidence>
<evidence type="ECO:0000313" key="10">
    <source>
        <dbReference type="EMBL" id="RKP01173.1"/>
    </source>
</evidence>